<dbReference type="Proteomes" id="UP000029278">
    <property type="component" value="Unassembled WGS sequence"/>
</dbReference>
<name>A0A090ZKX4_PAEMA</name>
<protein>
    <submittedName>
        <fullName evidence="5">MarR family protein</fullName>
    </submittedName>
    <submittedName>
        <fullName evidence="6">MarR family transcriptional regulator</fullName>
    </submittedName>
</protein>
<dbReference type="PATRIC" id="fig|44252.3.peg.855"/>
<dbReference type="SUPFAM" id="SSF46785">
    <property type="entry name" value="Winged helix' DNA-binding domain"/>
    <property type="match status" value="1"/>
</dbReference>
<evidence type="ECO:0000313" key="6">
    <source>
        <dbReference type="EMBL" id="MUG25170.1"/>
    </source>
</evidence>
<evidence type="ECO:0000313" key="7">
    <source>
        <dbReference type="Proteomes" id="UP000029278"/>
    </source>
</evidence>
<dbReference type="InterPro" id="IPR036388">
    <property type="entry name" value="WH-like_DNA-bd_sf"/>
</dbReference>
<dbReference type="Pfam" id="PF01047">
    <property type="entry name" value="MarR"/>
    <property type="match status" value="1"/>
</dbReference>
<dbReference type="GeneID" id="77012134"/>
<dbReference type="RefSeq" id="WP_036620806.1">
    <property type="nucleotide sequence ID" value="NZ_BGML01000005.1"/>
</dbReference>
<proteinExistence type="predicted"/>
<comment type="caution">
    <text evidence="5">The sequence shown here is derived from an EMBL/GenBank/DDBJ whole genome shotgun (WGS) entry which is preliminary data.</text>
</comment>
<evidence type="ECO:0000313" key="5">
    <source>
        <dbReference type="EMBL" id="KFN11272.1"/>
    </source>
</evidence>
<dbReference type="PROSITE" id="PS50995">
    <property type="entry name" value="HTH_MARR_2"/>
    <property type="match status" value="1"/>
</dbReference>
<dbReference type="STRING" id="44252.DJ90_2495"/>
<dbReference type="HOGENOM" id="CLU_083287_27_4_9"/>
<dbReference type="EMBL" id="WNZZ01000022">
    <property type="protein sequence ID" value="MUG25170.1"/>
    <property type="molecule type" value="Genomic_DNA"/>
</dbReference>
<dbReference type="PANTHER" id="PTHR42756:SF1">
    <property type="entry name" value="TRANSCRIPTIONAL REPRESSOR OF EMRAB OPERON"/>
    <property type="match status" value="1"/>
</dbReference>
<dbReference type="InterPro" id="IPR000835">
    <property type="entry name" value="HTH_MarR-typ"/>
</dbReference>
<keyword evidence="2" id="KW-0238">DNA-binding</keyword>
<keyword evidence="7" id="KW-1185">Reference proteome</keyword>
<organism evidence="5 7">
    <name type="scientific">Paenibacillus macerans</name>
    <name type="common">Bacillus macerans</name>
    <dbReference type="NCBI Taxonomy" id="44252"/>
    <lineage>
        <taxon>Bacteria</taxon>
        <taxon>Bacillati</taxon>
        <taxon>Bacillota</taxon>
        <taxon>Bacilli</taxon>
        <taxon>Bacillales</taxon>
        <taxon>Paenibacillaceae</taxon>
        <taxon>Paenibacillus</taxon>
    </lineage>
</organism>
<evidence type="ECO:0000256" key="2">
    <source>
        <dbReference type="ARBA" id="ARBA00023125"/>
    </source>
</evidence>
<reference evidence="5 7" key="1">
    <citation type="submission" date="2014-04" db="EMBL/GenBank/DDBJ databases">
        <authorList>
            <person name="Bishop-Lilly K.A."/>
            <person name="Broomall S.M."/>
            <person name="Chain P.S."/>
            <person name="Chertkov O."/>
            <person name="Coyne S.R."/>
            <person name="Daligault H.E."/>
            <person name="Davenport K.W."/>
            <person name="Erkkila T."/>
            <person name="Frey K.G."/>
            <person name="Gibbons H.S."/>
            <person name="Gu W."/>
            <person name="Jaissle J."/>
            <person name="Johnson S.L."/>
            <person name="Koroleva G.I."/>
            <person name="Ladner J.T."/>
            <person name="Lo C.-C."/>
            <person name="Minogue T.D."/>
            <person name="Munk C."/>
            <person name="Palacios G.F."/>
            <person name="Redden C.L."/>
            <person name="Rosenzweig C.N."/>
            <person name="Scholz M.B."/>
            <person name="Teshima H."/>
            <person name="Xu Y."/>
        </authorList>
    </citation>
    <scope>NUCLEOTIDE SEQUENCE [LARGE SCALE GENOMIC DNA]</scope>
    <source>
        <strain evidence="5 7">8244</strain>
    </source>
</reference>
<dbReference type="EMBL" id="JMQA01000012">
    <property type="protein sequence ID" value="KFN11272.1"/>
    <property type="molecule type" value="Genomic_DNA"/>
</dbReference>
<evidence type="ECO:0000313" key="8">
    <source>
        <dbReference type="Proteomes" id="UP000442469"/>
    </source>
</evidence>
<dbReference type="OrthoDB" id="166070at2"/>
<dbReference type="PANTHER" id="PTHR42756">
    <property type="entry name" value="TRANSCRIPTIONAL REGULATOR, MARR"/>
    <property type="match status" value="1"/>
</dbReference>
<dbReference type="GO" id="GO:0003677">
    <property type="term" value="F:DNA binding"/>
    <property type="evidence" value="ECO:0007669"/>
    <property type="project" value="UniProtKB-KW"/>
</dbReference>
<dbReference type="PROSITE" id="PS01117">
    <property type="entry name" value="HTH_MARR_1"/>
    <property type="match status" value="1"/>
</dbReference>
<dbReference type="PRINTS" id="PR00598">
    <property type="entry name" value="HTHMARR"/>
</dbReference>
<gene>
    <name evidence="5" type="ORF">DJ90_2495</name>
    <name evidence="6" type="ORF">GNQ08_22645</name>
</gene>
<evidence type="ECO:0000256" key="1">
    <source>
        <dbReference type="ARBA" id="ARBA00023015"/>
    </source>
</evidence>
<evidence type="ECO:0000259" key="4">
    <source>
        <dbReference type="PROSITE" id="PS50995"/>
    </source>
</evidence>
<feature type="domain" description="HTH marR-type" evidence="4">
    <location>
        <begin position="4"/>
        <end position="139"/>
    </location>
</feature>
<keyword evidence="1" id="KW-0805">Transcription regulation</keyword>
<dbReference type="Proteomes" id="UP000442469">
    <property type="component" value="Unassembled WGS sequence"/>
</dbReference>
<dbReference type="InterPro" id="IPR023187">
    <property type="entry name" value="Tscrpt_reg_MarR-type_CS"/>
</dbReference>
<reference evidence="6 8" key="2">
    <citation type="submission" date="2019-11" db="EMBL/GenBank/DDBJ databases">
        <title>Draft genome sequences of five Paenibacillus species of dairy origin.</title>
        <authorList>
            <person name="Olajide A.M."/>
            <person name="Chen S."/>
            <person name="Lapointe G."/>
        </authorList>
    </citation>
    <scope>NUCLEOTIDE SEQUENCE [LARGE SCALE GENOMIC DNA]</scope>
    <source>
        <strain evidence="6 8">3CT49</strain>
    </source>
</reference>
<dbReference type="SMART" id="SM00347">
    <property type="entry name" value="HTH_MARR"/>
    <property type="match status" value="1"/>
</dbReference>
<sequence>MVKKEELFEVTSMFRTLLKSISQEWNKRGREYNLSFPQYKMLYILDMSGTQKVSQLAECLGITPAAITGITDKLLMEGYVKRERAENDRRVVNISITELGQDIIRQVNENQKEMIDGIFNQLQEEDLQHLRRIFALLLASLEQTKN</sequence>
<dbReference type="AlphaFoldDB" id="A0A090ZKX4"/>
<dbReference type="Gene3D" id="1.10.10.10">
    <property type="entry name" value="Winged helix-like DNA-binding domain superfamily/Winged helix DNA-binding domain"/>
    <property type="match status" value="1"/>
</dbReference>
<dbReference type="InterPro" id="IPR036390">
    <property type="entry name" value="WH_DNA-bd_sf"/>
</dbReference>
<accession>A0A090ZKX4</accession>
<dbReference type="GO" id="GO:0003700">
    <property type="term" value="F:DNA-binding transcription factor activity"/>
    <property type="evidence" value="ECO:0007669"/>
    <property type="project" value="InterPro"/>
</dbReference>
<evidence type="ECO:0000256" key="3">
    <source>
        <dbReference type="ARBA" id="ARBA00023163"/>
    </source>
</evidence>
<keyword evidence="3" id="KW-0804">Transcription</keyword>